<dbReference type="InterPro" id="IPR016135">
    <property type="entry name" value="UBQ-conjugating_enzyme/RWD"/>
</dbReference>
<proteinExistence type="predicted"/>
<dbReference type="Pfam" id="PF00179">
    <property type="entry name" value="UQ_con"/>
    <property type="match status" value="1"/>
</dbReference>
<organism evidence="4 5">
    <name type="scientific">Hypsizygus marmoreus</name>
    <name type="common">White beech mushroom</name>
    <name type="synonym">Agaricus marmoreus</name>
    <dbReference type="NCBI Taxonomy" id="39966"/>
    <lineage>
        <taxon>Eukaryota</taxon>
        <taxon>Fungi</taxon>
        <taxon>Dikarya</taxon>
        <taxon>Basidiomycota</taxon>
        <taxon>Agaricomycotina</taxon>
        <taxon>Agaricomycetes</taxon>
        <taxon>Agaricomycetidae</taxon>
        <taxon>Agaricales</taxon>
        <taxon>Tricholomatineae</taxon>
        <taxon>Lyophyllaceae</taxon>
        <taxon>Hypsizygus</taxon>
    </lineage>
</organism>
<dbReference type="CDD" id="cd23837">
    <property type="entry name" value="UBCc_UBE2O"/>
    <property type="match status" value="1"/>
</dbReference>
<keyword evidence="2" id="KW-0833">Ubl conjugation pathway</keyword>
<accession>A0A369KAJ4</accession>
<evidence type="ECO:0000259" key="3">
    <source>
        <dbReference type="PROSITE" id="PS50127"/>
    </source>
</evidence>
<dbReference type="STRING" id="39966.A0A369KAJ4"/>
<comment type="caution">
    <text evidence="4">The sequence shown here is derived from an EMBL/GenBank/DDBJ whole genome shotgun (WGS) entry which is preliminary data.</text>
</comment>
<dbReference type="GO" id="GO:0061631">
    <property type="term" value="F:ubiquitin conjugating enzyme activity"/>
    <property type="evidence" value="ECO:0007669"/>
    <property type="project" value="TreeGrafter"/>
</dbReference>
<dbReference type="PANTHER" id="PTHR46116">
    <property type="entry name" value="(E3-INDEPENDENT) E2 UBIQUITIN-CONJUGATING ENZYME"/>
    <property type="match status" value="1"/>
</dbReference>
<evidence type="ECO:0000256" key="1">
    <source>
        <dbReference type="ARBA" id="ARBA00022679"/>
    </source>
</evidence>
<dbReference type="AlphaFoldDB" id="A0A369KAJ4"/>
<reference evidence="4" key="1">
    <citation type="submission" date="2018-04" db="EMBL/GenBank/DDBJ databases">
        <title>Whole genome sequencing of Hypsizygus marmoreus.</title>
        <authorList>
            <person name="Choi I.-G."/>
            <person name="Min B."/>
            <person name="Kim J.-G."/>
            <person name="Kim S."/>
            <person name="Oh Y.-L."/>
            <person name="Kong W.-S."/>
            <person name="Park H."/>
            <person name="Jeong J."/>
            <person name="Song E.-S."/>
        </authorList>
    </citation>
    <scope>NUCLEOTIDE SEQUENCE [LARGE SCALE GENOMIC DNA]</scope>
    <source>
        <strain evidence="4">51987-8</strain>
    </source>
</reference>
<feature type="domain" description="UBC core" evidence="3">
    <location>
        <begin position="677"/>
        <end position="844"/>
    </location>
</feature>
<sequence length="924" mass="102701">MPPKQRNRITTKFYQQDIVQRIAPQNAFGIVLRCWHDAEDVPPPAALSDPLMRQLQPGEVGVSFLTDRGEREILPEAELRLVDRTIPPGDFCKRTVDDVRSAVVTNVQVKGRIEHVISGDSLGWRTLEDLDSRTGAEIGDYVVYDDWVGQVIELYDESLIELSSGQLVRLPELSSRLSVGEKGTDILPPPSGAMYNLFGFLLGPTRNGNVDTVLAVQHTVYAVAWLAVSQLLDPAEAEKKARPQRFWYGEDIAKLTLVRGHSDREMRVGDRVRLKDNAGAPFTTHGQDDQANDAVKVQTFMVAETQTTLDVLWQDGVQETLRATEVIPYLNPDEYDCWPGDHVIWKCEDTKRPGIVQSVNATERTATILLADTGVVEIVSVLELDPHGTSDSAAVIPQSASEGLGVRRGDFVFVHRSGSTNGFAKPSVPRIGELEAWVREGPVINGHLVGWRKEMADIGANLAARRISEDATGAQIGHPIPGSGTVLWLGEVTGLNLDGTVVVTHPDSTVKVYPLERLTKLYDGIEQLEDDLWGDDTLESHEMYDDSEEVWAMDEDGTWRPDINGNEWEEFEDDADVDGMEVDLDVESSGWADESMADDPSETLVASLSSTIPLETSELQNGYPPIEQALKTNNPAKTVDDGRGANSELPWKRFDMLASAPEDHAFFSSPPAQPSKSFLGRLTREYRVLSDSLPESIIVRAYEDRTDLLRSLILGPANTPYEDAPFMIDWRLDSDFPHSPPIAHFHSWTNGNGRVNPNLYEEGKVCLSILGTWAGDRDESWSAARSSLLQAFVSIQGLVLVKEPWFCEPAYDKLRGTEEGTVNSRLYNEKAYVLSRAFVRRALEVPLGGLEDEIKWLYYENHRLRKVLQDARALIEKSRAPSELTEDQDLAVPRLTAGGIITLERTLNKLQLLLVSTHTQSTLP</sequence>
<evidence type="ECO:0000313" key="4">
    <source>
        <dbReference type="EMBL" id="RDB28833.1"/>
    </source>
</evidence>
<evidence type="ECO:0000256" key="2">
    <source>
        <dbReference type="ARBA" id="ARBA00022786"/>
    </source>
</evidence>
<dbReference type="PANTHER" id="PTHR46116:SF15">
    <property type="entry name" value="(E3-INDEPENDENT) E2 UBIQUITIN-CONJUGATING ENZYME"/>
    <property type="match status" value="1"/>
</dbReference>
<keyword evidence="1" id="KW-0808">Transferase</keyword>
<dbReference type="Proteomes" id="UP000076154">
    <property type="component" value="Unassembled WGS sequence"/>
</dbReference>
<dbReference type="SUPFAM" id="SSF54495">
    <property type="entry name" value="UBC-like"/>
    <property type="match status" value="1"/>
</dbReference>
<dbReference type="OrthoDB" id="1926878at2759"/>
<dbReference type="PROSITE" id="PS50127">
    <property type="entry name" value="UBC_2"/>
    <property type="match status" value="1"/>
</dbReference>
<name>A0A369KAJ4_HYPMA</name>
<protein>
    <submittedName>
        <fullName evidence="4">Ubiquitin-conjugating enzyme E2 24</fullName>
    </submittedName>
</protein>
<dbReference type="InterPro" id="IPR000608">
    <property type="entry name" value="UBC"/>
</dbReference>
<evidence type="ECO:0000313" key="5">
    <source>
        <dbReference type="Proteomes" id="UP000076154"/>
    </source>
</evidence>
<dbReference type="Gene3D" id="3.10.110.10">
    <property type="entry name" value="Ubiquitin Conjugating Enzyme"/>
    <property type="match status" value="1"/>
</dbReference>
<dbReference type="InParanoid" id="A0A369KAJ4"/>
<dbReference type="FunFam" id="3.10.110.10:FF:000094">
    <property type="entry name" value="Probable ubiquitin-conjugating enzyme E2 23"/>
    <property type="match status" value="1"/>
</dbReference>
<dbReference type="SMART" id="SM00212">
    <property type="entry name" value="UBCc"/>
    <property type="match status" value="1"/>
</dbReference>
<keyword evidence="5" id="KW-1185">Reference proteome</keyword>
<gene>
    <name evidence="4" type="primary">UBC24</name>
    <name evidence="4" type="ORF">Hypma_015694</name>
</gene>
<dbReference type="EMBL" id="LUEZ02000010">
    <property type="protein sequence ID" value="RDB28833.1"/>
    <property type="molecule type" value="Genomic_DNA"/>
</dbReference>